<organism evidence="9 10">
    <name type="scientific">Flavobacterium terrae</name>
    <dbReference type="NCBI Taxonomy" id="415425"/>
    <lineage>
        <taxon>Bacteria</taxon>
        <taxon>Pseudomonadati</taxon>
        <taxon>Bacteroidota</taxon>
        <taxon>Flavobacteriia</taxon>
        <taxon>Flavobacteriales</taxon>
        <taxon>Flavobacteriaceae</taxon>
        <taxon>Flavobacterium</taxon>
    </lineage>
</organism>
<evidence type="ECO:0000256" key="6">
    <source>
        <dbReference type="ARBA" id="ARBA00022989"/>
    </source>
</evidence>
<dbReference type="STRING" id="415425.SAMN05444363_1553"/>
<dbReference type="GO" id="GO:0005886">
    <property type="term" value="C:plasma membrane"/>
    <property type="evidence" value="ECO:0007669"/>
    <property type="project" value="UniProtKB-SubCell"/>
</dbReference>
<evidence type="ECO:0000256" key="1">
    <source>
        <dbReference type="ARBA" id="ARBA00004651"/>
    </source>
</evidence>
<dbReference type="NCBIfam" id="TIGR04128">
    <property type="entry name" value="exoso_Fjoh_1448"/>
    <property type="match status" value="1"/>
</dbReference>
<dbReference type="InterPro" id="IPR026392">
    <property type="entry name" value="Exo/Archaeosortase_dom"/>
</dbReference>
<evidence type="ECO:0000256" key="8">
    <source>
        <dbReference type="SAM" id="Phobius"/>
    </source>
</evidence>
<comment type="subcellular location">
    <subcellularLocation>
        <location evidence="1">Cell membrane</location>
        <topology evidence="1">Multi-pass membrane protein</topology>
    </subcellularLocation>
</comment>
<gene>
    <name evidence="9" type="ORF">SAMN05444363_1553</name>
</gene>
<feature type="transmembrane region" description="Helical" evidence="8">
    <location>
        <begin position="82"/>
        <end position="106"/>
    </location>
</feature>
<evidence type="ECO:0000313" key="10">
    <source>
        <dbReference type="Proteomes" id="UP000184488"/>
    </source>
</evidence>
<keyword evidence="5" id="KW-0378">Hydrolase</keyword>
<dbReference type="RefSeq" id="WP_073310125.1">
    <property type="nucleotide sequence ID" value="NZ_FQZI01000002.1"/>
</dbReference>
<protein>
    <submittedName>
        <fullName evidence="9">Exosortase family protein XrtF</fullName>
    </submittedName>
</protein>
<keyword evidence="4 8" id="KW-0812">Transmembrane</keyword>
<keyword evidence="3" id="KW-0645">Protease</keyword>
<sequence>MNNYIQEYKPFLLFLAKFFISYLLLTVMYQVYLKSYNGNSVDGITSNVSLLSEKLLQAIDENAKMVKDTRGEYFLVIFNNNYVGRIIEGCNAISVIILFVSFIVSFSTTFKTTFLFALGGSVLVYLLNVLRIVFIIIILDKYPGNEHIIHGVVFPLIIYGIVFMLWLLWINKFYKYASKKA</sequence>
<evidence type="ECO:0000313" key="9">
    <source>
        <dbReference type="EMBL" id="SHI74863.1"/>
    </source>
</evidence>
<dbReference type="EMBL" id="FQZI01000002">
    <property type="protein sequence ID" value="SHI74863.1"/>
    <property type="molecule type" value="Genomic_DNA"/>
</dbReference>
<evidence type="ECO:0000256" key="2">
    <source>
        <dbReference type="ARBA" id="ARBA00022475"/>
    </source>
</evidence>
<feature type="transmembrane region" description="Helical" evidence="8">
    <location>
        <begin position="151"/>
        <end position="170"/>
    </location>
</feature>
<evidence type="ECO:0000256" key="4">
    <source>
        <dbReference type="ARBA" id="ARBA00022692"/>
    </source>
</evidence>
<evidence type="ECO:0000256" key="5">
    <source>
        <dbReference type="ARBA" id="ARBA00022801"/>
    </source>
</evidence>
<keyword evidence="7 8" id="KW-0472">Membrane</keyword>
<keyword evidence="6 8" id="KW-1133">Transmembrane helix</keyword>
<reference evidence="10" key="1">
    <citation type="submission" date="2016-11" db="EMBL/GenBank/DDBJ databases">
        <authorList>
            <person name="Varghese N."/>
            <person name="Submissions S."/>
        </authorList>
    </citation>
    <scope>NUCLEOTIDE SEQUENCE [LARGE SCALE GENOMIC DNA]</scope>
    <source>
        <strain evidence="10">DSM 18829</strain>
    </source>
</reference>
<dbReference type="AlphaFoldDB" id="A0A1M6DNX8"/>
<feature type="transmembrane region" description="Helical" evidence="8">
    <location>
        <begin position="12"/>
        <end position="32"/>
    </location>
</feature>
<dbReference type="InterPro" id="IPR026323">
    <property type="entry name" value="Exosortase-related_prot_XrtF"/>
</dbReference>
<dbReference type="GO" id="GO:0008233">
    <property type="term" value="F:peptidase activity"/>
    <property type="evidence" value="ECO:0007669"/>
    <property type="project" value="UniProtKB-KW"/>
</dbReference>
<dbReference type="Proteomes" id="UP000184488">
    <property type="component" value="Unassembled WGS sequence"/>
</dbReference>
<dbReference type="OrthoDB" id="678161at2"/>
<evidence type="ECO:0000256" key="3">
    <source>
        <dbReference type="ARBA" id="ARBA00022670"/>
    </source>
</evidence>
<evidence type="ECO:0000256" key="7">
    <source>
        <dbReference type="ARBA" id="ARBA00023136"/>
    </source>
</evidence>
<keyword evidence="10" id="KW-1185">Reference proteome</keyword>
<accession>A0A1M6DNX8</accession>
<dbReference type="GO" id="GO:0006508">
    <property type="term" value="P:proteolysis"/>
    <property type="evidence" value="ECO:0007669"/>
    <property type="project" value="UniProtKB-KW"/>
</dbReference>
<feature type="transmembrane region" description="Helical" evidence="8">
    <location>
        <begin position="113"/>
        <end position="139"/>
    </location>
</feature>
<keyword evidence="2" id="KW-1003">Cell membrane</keyword>
<proteinExistence type="predicted"/>
<name>A0A1M6DNX8_9FLAO</name>
<dbReference type="NCBIfam" id="TIGR04178">
    <property type="entry name" value="exo_archaeo"/>
    <property type="match status" value="1"/>
</dbReference>